<organism evidence="1 3">
    <name type="scientific">Trichinella spiralis</name>
    <name type="common">Trichina worm</name>
    <dbReference type="NCBI Taxonomy" id="6334"/>
    <lineage>
        <taxon>Eukaryota</taxon>
        <taxon>Metazoa</taxon>
        <taxon>Ecdysozoa</taxon>
        <taxon>Nematoda</taxon>
        <taxon>Enoplea</taxon>
        <taxon>Dorylaimia</taxon>
        <taxon>Trichinellida</taxon>
        <taxon>Trichinellidae</taxon>
        <taxon>Trichinella</taxon>
    </lineage>
</organism>
<dbReference type="RefSeq" id="XP_003372773.1">
    <property type="nucleotide sequence ID" value="XM_003372725.1"/>
</dbReference>
<dbReference type="HOGENOM" id="CLU_2625207_0_0_1"/>
<proteinExistence type="predicted"/>
<dbReference type="EMBL" id="JYDH01000072">
    <property type="protein sequence ID" value="KRY34117.1"/>
    <property type="molecule type" value="Genomic_DNA"/>
</dbReference>
<evidence type="ECO:0000313" key="3">
    <source>
        <dbReference type="Proteomes" id="UP000054776"/>
    </source>
</evidence>
<dbReference type="KEGG" id="tsp:Tsp_10458"/>
<comment type="caution">
    <text evidence="1">The sequence shown here is derived from an EMBL/GenBank/DDBJ whole genome shotgun (WGS) entry which is preliminary data.</text>
</comment>
<gene>
    <name evidence="2" type="ORF">T01_15876</name>
    <name evidence="1" type="ORF">T01_9242</name>
</gene>
<dbReference type="RefSeq" id="XP_003366625.1">
    <property type="nucleotide sequence ID" value="XM_003366577.1"/>
</dbReference>
<dbReference type="RefSeq" id="XP_003372417.1">
    <property type="nucleotide sequence ID" value="XM_003372369.1"/>
</dbReference>
<dbReference type="OrthoDB" id="5935159at2759"/>
<dbReference type="AlphaFoldDB" id="E5SQ54"/>
<keyword evidence="3" id="KW-1185">Reference proteome</keyword>
<dbReference type="Proteomes" id="UP000054776">
    <property type="component" value="Unassembled WGS sequence"/>
</dbReference>
<sequence length="78" mass="8749">MSYVLYAAFFSSYQSSSLIVALNCDVEGRAVKLGKKERKKKIQQTKQNVNKFLDLLPPPGQTAPLDSEILQQMLEQSS</sequence>
<evidence type="ECO:0000313" key="2">
    <source>
        <dbReference type="EMBL" id="KRY34117.1"/>
    </source>
</evidence>
<dbReference type="EMBL" id="JYDH01000079">
    <property type="protein sequence ID" value="KRY33655.1"/>
    <property type="molecule type" value="Genomic_DNA"/>
</dbReference>
<evidence type="ECO:0000313" key="1">
    <source>
        <dbReference type="EMBL" id="KRY33655.1"/>
    </source>
</evidence>
<dbReference type="RefSeq" id="XP_003372902.1">
    <property type="nucleotide sequence ID" value="XM_003372854.1"/>
</dbReference>
<dbReference type="KEGG" id="tsp:Tsp_12179"/>
<dbReference type="KEGG" id="tsp:Tsp_15663"/>
<accession>E5SQ54</accession>
<reference evidence="1 3" key="1">
    <citation type="submission" date="2015-01" db="EMBL/GenBank/DDBJ databases">
        <title>Evolution of Trichinella species and genotypes.</title>
        <authorList>
            <person name="Korhonen P.K."/>
            <person name="Edoardo P."/>
            <person name="Giuseppe L.R."/>
            <person name="Gasser R.B."/>
        </authorList>
    </citation>
    <scope>NUCLEOTIDE SEQUENCE [LARGE SCALE GENOMIC DNA]</scope>
    <source>
        <strain evidence="1">ISS3</strain>
    </source>
</reference>
<name>E5SQ54_TRISP</name>
<dbReference type="KEGG" id="tsp:Tsp_10177"/>
<protein>
    <submittedName>
        <fullName evidence="1">Uncharacterized protein</fullName>
    </submittedName>
</protein>
<dbReference type="InParanoid" id="E5SQ54"/>